<dbReference type="GO" id="GO:0009103">
    <property type="term" value="P:lipopolysaccharide biosynthetic process"/>
    <property type="evidence" value="ECO:0007669"/>
    <property type="project" value="UniProtKB-ARBA"/>
</dbReference>
<dbReference type="Proteomes" id="UP000293550">
    <property type="component" value="Unassembled WGS sequence"/>
</dbReference>
<dbReference type="RefSeq" id="WP_130153335.1">
    <property type="nucleotide sequence ID" value="NZ_SCFB01000002.1"/>
</dbReference>
<dbReference type="GO" id="GO:0000030">
    <property type="term" value="F:mannosyltransferase activity"/>
    <property type="evidence" value="ECO:0007669"/>
    <property type="project" value="InterPro"/>
</dbReference>
<feature type="transmembrane region" description="Helical" evidence="8">
    <location>
        <begin position="413"/>
        <end position="433"/>
    </location>
</feature>
<feature type="transmembrane region" description="Helical" evidence="8">
    <location>
        <begin position="267"/>
        <end position="288"/>
    </location>
</feature>
<evidence type="ECO:0000256" key="8">
    <source>
        <dbReference type="SAM" id="Phobius"/>
    </source>
</evidence>
<dbReference type="Pfam" id="PF18583">
    <property type="entry name" value="Arnt_C"/>
    <property type="match status" value="1"/>
</dbReference>
<dbReference type="GO" id="GO:0005886">
    <property type="term" value="C:plasma membrane"/>
    <property type="evidence" value="ECO:0007669"/>
    <property type="project" value="UniProtKB-SubCell"/>
</dbReference>
<name>A0A4Q7DJ41_9PROT</name>
<keyword evidence="5 8" id="KW-0812">Transmembrane</keyword>
<evidence type="ECO:0000313" key="11">
    <source>
        <dbReference type="EMBL" id="RZI46863.1"/>
    </source>
</evidence>
<keyword evidence="3" id="KW-0328">Glycosyltransferase</keyword>
<dbReference type="GO" id="GO:0006493">
    <property type="term" value="P:protein O-linked glycosylation"/>
    <property type="evidence" value="ECO:0007669"/>
    <property type="project" value="InterPro"/>
</dbReference>
<feature type="transmembrane region" description="Helical" evidence="8">
    <location>
        <begin position="93"/>
        <end position="112"/>
    </location>
</feature>
<keyword evidence="7 8" id="KW-0472">Membrane</keyword>
<evidence type="ECO:0000256" key="2">
    <source>
        <dbReference type="ARBA" id="ARBA00022475"/>
    </source>
</evidence>
<evidence type="ECO:0000256" key="6">
    <source>
        <dbReference type="ARBA" id="ARBA00022989"/>
    </source>
</evidence>
<evidence type="ECO:0000259" key="10">
    <source>
        <dbReference type="Pfam" id="PF18583"/>
    </source>
</evidence>
<evidence type="ECO:0000259" key="9">
    <source>
        <dbReference type="Pfam" id="PF02366"/>
    </source>
</evidence>
<feature type="transmembrane region" description="Helical" evidence="8">
    <location>
        <begin position="118"/>
        <end position="135"/>
    </location>
</feature>
<keyword evidence="4 11" id="KW-0808">Transferase</keyword>
<feature type="transmembrane region" description="Helical" evidence="8">
    <location>
        <begin position="13"/>
        <end position="30"/>
    </location>
</feature>
<comment type="subcellular location">
    <subcellularLocation>
        <location evidence="1">Cell membrane</location>
        <topology evidence="1">Multi-pass membrane protein</topology>
    </subcellularLocation>
</comment>
<keyword evidence="12" id="KW-1185">Reference proteome</keyword>
<feature type="transmembrane region" description="Helical" evidence="8">
    <location>
        <begin position="386"/>
        <end position="406"/>
    </location>
</feature>
<evidence type="ECO:0000256" key="3">
    <source>
        <dbReference type="ARBA" id="ARBA00022676"/>
    </source>
</evidence>
<sequence length="553" mass="62685">MTPLPPSNPSKKLSIDCLFVAFICFVLFSLQLGNRPFATPDEGRYVEIPREMVATGDWVTPRLNGVKYFEKPPFLYWLQACSFKVFGLNEFGMRLWIVLFATLGCVATYAFGRSIFDRTTGLMAAGILATTALYFSLARLIILDMVVSTWVTLALFCFYQALSKPASQNRRLWFYGFSAACAFGVLTKGIMALAVPGPLIVLWLTYTRQWRLVLPLYFVGSCVVFLAITAPWHILVSLKNPEFAYKYFIVEHFLRYTTSIHARYKPVWFFLPITLVGLLPWTTFLYDAWKTFWGRRTSPLYSYLWMWIGWVLLFFSVSNSKLIPYILPIFPPLALLVAHSLREACQNRSHMVFYRHSFVMIILGMLGFIVPNALPEVLDEKIGLIPYIYGLSGLFLAHGFSVVICLKRDSITSALSSIGVTAVIMTVILGAAAPHVQRPSLKGLVNIILKEQKPGEPIVSFLTYYQDLPLYSQQRVMVVGAKGELDFGTTVEDTTEWIVTEEAFLQKWQAAQRGGHKIWAVGRLHDVEVFQRKNTGFHFGITSIDGPNVLFHN</sequence>
<keyword evidence="6 8" id="KW-1133">Transmembrane helix</keyword>
<dbReference type="Pfam" id="PF02366">
    <property type="entry name" value="PMT"/>
    <property type="match status" value="1"/>
</dbReference>
<evidence type="ECO:0000256" key="5">
    <source>
        <dbReference type="ARBA" id="ARBA00022692"/>
    </source>
</evidence>
<dbReference type="InterPro" id="IPR050297">
    <property type="entry name" value="LipidA_mod_glycosyltrf_83"/>
</dbReference>
<feature type="transmembrane region" description="Helical" evidence="8">
    <location>
        <begin position="353"/>
        <end position="374"/>
    </location>
</feature>
<proteinExistence type="predicted"/>
<feature type="domain" description="ArnT-like N-terminal" evidence="9">
    <location>
        <begin position="44"/>
        <end position="236"/>
    </location>
</feature>
<evidence type="ECO:0000256" key="4">
    <source>
        <dbReference type="ARBA" id="ARBA00022679"/>
    </source>
</evidence>
<feature type="transmembrane region" description="Helical" evidence="8">
    <location>
        <begin position="142"/>
        <end position="162"/>
    </location>
</feature>
<evidence type="ECO:0000256" key="7">
    <source>
        <dbReference type="ARBA" id="ARBA00023136"/>
    </source>
</evidence>
<dbReference type="GO" id="GO:0016763">
    <property type="term" value="F:pentosyltransferase activity"/>
    <property type="evidence" value="ECO:0007669"/>
    <property type="project" value="TreeGrafter"/>
</dbReference>
<dbReference type="PANTHER" id="PTHR33908">
    <property type="entry name" value="MANNOSYLTRANSFERASE YKCB-RELATED"/>
    <property type="match status" value="1"/>
</dbReference>
<feature type="transmembrane region" description="Helical" evidence="8">
    <location>
        <begin position="174"/>
        <end position="204"/>
    </location>
</feature>
<dbReference type="GO" id="GO:0010041">
    <property type="term" value="P:response to iron(III) ion"/>
    <property type="evidence" value="ECO:0007669"/>
    <property type="project" value="TreeGrafter"/>
</dbReference>
<accession>A0A4Q7DJ41</accession>
<gene>
    <name evidence="11" type="ORF">EQU50_01165</name>
</gene>
<dbReference type="InterPro" id="IPR003342">
    <property type="entry name" value="ArnT-like_N"/>
</dbReference>
<evidence type="ECO:0000313" key="12">
    <source>
        <dbReference type="Proteomes" id="UP000293550"/>
    </source>
</evidence>
<feature type="transmembrane region" description="Helical" evidence="8">
    <location>
        <begin position="216"/>
        <end position="235"/>
    </location>
</feature>
<dbReference type="EMBL" id="SCFB01000002">
    <property type="protein sequence ID" value="RZI46863.1"/>
    <property type="molecule type" value="Genomic_DNA"/>
</dbReference>
<keyword evidence="2" id="KW-1003">Cell membrane</keyword>
<protein>
    <submittedName>
        <fullName evidence="11">Phospholipid carrier-dependent glycosyltransferase</fullName>
    </submittedName>
</protein>
<reference evidence="11 12" key="1">
    <citation type="submission" date="2018-10" db="EMBL/GenBank/DDBJ databases">
        <title>An updated phylogeny of the Alphaproteobacteria reveals that the parasitic Rickettsiales and Holosporales have independent origins.</title>
        <authorList>
            <person name="Munoz-Gomez S.A."/>
            <person name="Hess S."/>
            <person name="Burger G."/>
            <person name="Lang B.F."/>
            <person name="Susko E."/>
            <person name="Slamovits C.H."/>
            <person name="Roger A.J."/>
        </authorList>
    </citation>
    <scope>NUCLEOTIDE SEQUENCE [LARGE SCALE GENOMIC DNA]</scope>
    <source>
        <strain evidence="11">HOLO01</strain>
    </source>
</reference>
<feature type="domain" description="Aminoarabinose transferase C-terminal" evidence="10">
    <location>
        <begin position="445"/>
        <end position="513"/>
    </location>
</feature>
<feature type="transmembrane region" description="Helical" evidence="8">
    <location>
        <begin position="300"/>
        <end position="317"/>
    </location>
</feature>
<organism evidence="11 12">
    <name type="scientific">Candidatus Finniella inopinata</name>
    <dbReference type="NCBI Taxonomy" id="1696036"/>
    <lineage>
        <taxon>Bacteria</taxon>
        <taxon>Pseudomonadati</taxon>
        <taxon>Pseudomonadota</taxon>
        <taxon>Alphaproteobacteria</taxon>
        <taxon>Holosporales</taxon>
        <taxon>Candidatus Paracaedibacteraceae</taxon>
        <taxon>Candidatus Finniella</taxon>
    </lineage>
</organism>
<dbReference type="OrthoDB" id="9775035at2"/>
<dbReference type="PANTHER" id="PTHR33908:SF3">
    <property type="entry name" value="UNDECAPRENYL PHOSPHATE-ALPHA-4-AMINO-4-DEOXY-L-ARABINOSE ARABINOSYL TRANSFERASE"/>
    <property type="match status" value="1"/>
</dbReference>
<dbReference type="InterPro" id="IPR040845">
    <property type="entry name" value="Arnt_C"/>
</dbReference>
<dbReference type="AlphaFoldDB" id="A0A4Q7DJ41"/>
<evidence type="ECO:0000256" key="1">
    <source>
        <dbReference type="ARBA" id="ARBA00004651"/>
    </source>
</evidence>
<comment type="caution">
    <text evidence="11">The sequence shown here is derived from an EMBL/GenBank/DDBJ whole genome shotgun (WGS) entry which is preliminary data.</text>
</comment>